<dbReference type="Proteomes" id="UP000255207">
    <property type="component" value="Unassembled WGS sequence"/>
</dbReference>
<sequence length="105" mass="11140">MASLSEPFKEISMENGHESSQATGFKAMSQNAESGGGDKEKQTGESGITANLKAMGVDTNQMSEAAGERVGEFQEMLESEIRARPMRALGWAVGIGVVIGFWAAK</sequence>
<evidence type="ECO:0008006" key="4">
    <source>
        <dbReference type="Google" id="ProtNLM"/>
    </source>
</evidence>
<evidence type="ECO:0000313" key="3">
    <source>
        <dbReference type="Proteomes" id="UP000255207"/>
    </source>
</evidence>
<feature type="compositionally biased region" description="Basic and acidic residues" evidence="1">
    <location>
        <begin position="7"/>
        <end position="17"/>
    </location>
</feature>
<dbReference type="EMBL" id="QQTP01000010">
    <property type="protein sequence ID" value="RDJ22594.1"/>
    <property type="molecule type" value="Genomic_DNA"/>
</dbReference>
<evidence type="ECO:0000313" key="2">
    <source>
        <dbReference type="EMBL" id="RDJ22594.1"/>
    </source>
</evidence>
<protein>
    <recommendedName>
        <fullName evidence="4">DUF883 domain-containing protein</fullName>
    </recommendedName>
</protein>
<feature type="region of interest" description="Disordered" evidence="1">
    <location>
        <begin position="1"/>
        <end position="57"/>
    </location>
</feature>
<organism evidence="2 3">
    <name type="scientific">Bosea caraganae</name>
    <dbReference type="NCBI Taxonomy" id="2763117"/>
    <lineage>
        <taxon>Bacteria</taxon>
        <taxon>Pseudomonadati</taxon>
        <taxon>Pseudomonadota</taxon>
        <taxon>Alphaproteobacteria</taxon>
        <taxon>Hyphomicrobiales</taxon>
        <taxon>Boseaceae</taxon>
        <taxon>Bosea</taxon>
    </lineage>
</organism>
<reference evidence="3" key="1">
    <citation type="submission" date="2018-07" db="EMBL/GenBank/DDBJ databases">
        <authorList>
            <person name="Safronova V.I."/>
            <person name="Chirak E.R."/>
            <person name="Sazanova A.L."/>
        </authorList>
    </citation>
    <scope>NUCLEOTIDE SEQUENCE [LARGE SCALE GENOMIC DNA]</scope>
    <source>
        <strain evidence="3">RCAM04685</strain>
    </source>
</reference>
<comment type="caution">
    <text evidence="2">The sequence shown here is derived from an EMBL/GenBank/DDBJ whole genome shotgun (WGS) entry which is preliminary data.</text>
</comment>
<dbReference type="AlphaFoldDB" id="A0A370L315"/>
<keyword evidence="3" id="KW-1185">Reference proteome</keyword>
<evidence type="ECO:0000256" key="1">
    <source>
        <dbReference type="SAM" id="MobiDB-lite"/>
    </source>
</evidence>
<proteinExistence type="predicted"/>
<gene>
    <name evidence="2" type="ORF">DWE98_19375</name>
</gene>
<name>A0A370L315_9HYPH</name>
<feature type="compositionally biased region" description="Polar residues" evidence="1">
    <location>
        <begin position="18"/>
        <end position="33"/>
    </location>
</feature>
<accession>A0A370L315</accession>